<keyword evidence="12" id="KW-1185">Reference proteome</keyword>
<dbReference type="InterPro" id="IPR017975">
    <property type="entry name" value="Tubulin_CS"/>
</dbReference>
<reference evidence="12" key="2">
    <citation type="submission" date="2015-01" db="EMBL/GenBank/DDBJ databases">
        <title>Evolutionary Origins and Diversification of the Mycorrhizal Mutualists.</title>
        <authorList>
            <consortium name="DOE Joint Genome Institute"/>
            <consortium name="Mycorrhizal Genomics Consortium"/>
            <person name="Kohler A."/>
            <person name="Kuo A."/>
            <person name="Nagy L.G."/>
            <person name="Floudas D."/>
            <person name="Copeland A."/>
            <person name="Barry K.W."/>
            <person name="Cichocki N."/>
            <person name="Veneault-Fourrey C."/>
            <person name="LaButti K."/>
            <person name="Lindquist E.A."/>
            <person name="Lipzen A."/>
            <person name="Lundell T."/>
            <person name="Morin E."/>
            <person name="Murat C."/>
            <person name="Riley R."/>
            <person name="Ohm R."/>
            <person name="Sun H."/>
            <person name="Tunlid A."/>
            <person name="Henrissat B."/>
            <person name="Grigoriev I.V."/>
            <person name="Hibbett D.S."/>
            <person name="Martin F."/>
        </authorList>
    </citation>
    <scope>NUCLEOTIDE SEQUENCE [LARGE SCALE GENOMIC DNA]</scope>
    <source>
        <strain evidence="12">h7</strain>
    </source>
</reference>
<keyword evidence="7" id="KW-0206">Cytoskeleton</keyword>
<dbReference type="SMART" id="SM00864">
    <property type="entry name" value="Tubulin"/>
    <property type="match status" value="1"/>
</dbReference>
<evidence type="ECO:0000256" key="1">
    <source>
        <dbReference type="ARBA" id="ARBA00004245"/>
    </source>
</evidence>
<comment type="subcellular location">
    <subcellularLocation>
        <location evidence="1">Cytoplasm</location>
        <location evidence="1">Cytoskeleton</location>
    </subcellularLocation>
</comment>
<proteinExistence type="inferred from homology"/>
<dbReference type="PRINTS" id="PR01161">
    <property type="entry name" value="TUBULIN"/>
</dbReference>
<feature type="compositionally biased region" description="Basic and acidic residues" evidence="9">
    <location>
        <begin position="439"/>
        <end position="450"/>
    </location>
</feature>
<dbReference type="InterPro" id="IPR008280">
    <property type="entry name" value="Tub_FtsZ_C"/>
</dbReference>
<feature type="domain" description="Tubulin/FtsZ GTPase" evidence="10">
    <location>
        <begin position="38"/>
        <end position="244"/>
    </location>
</feature>
<dbReference type="PANTHER" id="PTHR11588">
    <property type="entry name" value="TUBULIN"/>
    <property type="match status" value="1"/>
</dbReference>
<dbReference type="InterPro" id="IPR023123">
    <property type="entry name" value="Tubulin_C"/>
</dbReference>
<comment type="subunit">
    <text evidence="3 8">Dimer of alpha and beta chains. A typical microtubule is a hollow water-filled tube with an outer diameter of 25 nm and an inner diameter of 15 nM. Alpha-beta heterodimers associate head-to-tail to form protofilaments running lengthwise along the microtubule wall with the beta-tubulin subunit facing the microtubule plus end conferring a structural polarity. Microtubules usually have 13 protofilaments but different protofilament numbers can be found in some organisms and specialized cells.</text>
</comment>
<dbReference type="InterPro" id="IPR000217">
    <property type="entry name" value="Tubulin"/>
</dbReference>
<comment type="function">
    <text evidence="8">Tubulin is the major constituent of microtubules, a cylinder consisting of laterally associated linear protofilaments composed of alpha- and beta-tubulin heterodimers. Microtubules grow by the addition of GTP-tubulin dimers to the microtubule end, where a stabilizing cap forms. Below the cap, tubulin dimers are in GDP-bound state, owing to GTPase activity of alpha-tubulin.</text>
</comment>
<dbReference type="Proteomes" id="UP000053424">
    <property type="component" value="Unassembled WGS sequence"/>
</dbReference>
<dbReference type="GO" id="GO:0007017">
    <property type="term" value="P:microtubule-based process"/>
    <property type="evidence" value="ECO:0007669"/>
    <property type="project" value="InterPro"/>
</dbReference>
<dbReference type="InterPro" id="IPR003008">
    <property type="entry name" value="Tubulin_FtsZ_GTPase"/>
</dbReference>
<evidence type="ECO:0000256" key="3">
    <source>
        <dbReference type="ARBA" id="ARBA00011747"/>
    </source>
</evidence>
<dbReference type="PROSITE" id="PS00227">
    <property type="entry name" value="TUBULIN"/>
    <property type="match status" value="1"/>
</dbReference>
<evidence type="ECO:0000256" key="5">
    <source>
        <dbReference type="ARBA" id="ARBA00022741"/>
    </source>
</evidence>
<dbReference type="GO" id="GO:0003924">
    <property type="term" value="F:GTPase activity"/>
    <property type="evidence" value="ECO:0007669"/>
    <property type="project" value="InterPro"/>
</dbReference>
<sequence>MSPTREILNVQVGQAGNHVGEAYWQMLLAEHGIDNSGAGVYIDEITGGSSGTTRYVPRSIQVDLEPDVCDQLRAGVLGNFFRPDTYLSGRSGARNNWAKGYHTDGGAELADSILEDVRRQAEGCDALQGFQILHSLGGGTGAGLGTLTLSNLLEEYPDRMMATFSIFPTPSPESLVEPYNVMLSVHQLIENCDLTICIDNEALYETCTKTLKIKHSNFEDLNSHKPALPRATKRRSTQTWNEFGAIPSCEIFTTSIVDFQPTESVLVTLFDAQHAPFYDPKAAKRLEKDSVSDLTKAVFDRKNLVVACDPRSGFVTFLNPSDYTLYLKPQPISHSRYNLPGWIPDNVSVSLVGVPPVGQSQSATALSNSTAIQEMFQKMLDRYLAMFKRKAFLHYYTDQGMDIMDFVEAEENIHDLLRRSVSTGEFFEYQQATADDEEERKNEERPSQEE</sequence>
<dbReference type="Gene3D" id="3.40.50.1440">
    <property type="entry name" value="Tubulin/FtsZ, GTPase domain"/>
    <property type="match status" value="1"/>
</dbReference>
<gene>
    <name evidence="11" type="ORF">M413DRAFT_32840</name>
</gene>
<dbReference type="InterPro" id="IPR002453">
    <property type="entry name" value="Beta_tubulin"/>
</dbReference>
<dbReference type="InterPro" id="IPR036525">
    <property type="entry name" value="Tubulin/FtsZ_GTPase_sf"/>
</dbReference>
<evidence type="ECO:0000256" key="7">
    <source>
        <dbReference type="ARBA" id="ARBA00023212"/>
    </source>
</evidence>
<dbReference type="PRINTS" id="PR01163">
    <property type="entry name" value="BETATUBULIN"/>
</dbReference>
<dbReference type="Pfam" id="PF00091">
    <property type="entry name" value="Tubulin"/>
    <property type="match status" value="1"/>
</dbReference>
<evidence type="ECO:0000256" key="9">
    <source>
        <dbReference type="SAM" id="MobiDB-lite"/>
    </source>
</evidence>
<dbReference type="AlphaFoldDB" id="A0A0C3BDZ8"/>
<dbReference type="GO" id="GO:0005525">
    <property type="term" value="F:GTP binding"/>
    <property type="evidence" value="ECO:0007669"/>
    <property type="project" value="UniProtKB-UniRule"/>
</dbReference>
<organism evidence="11 12">
    <name type="scientific">Hebeloma cylindrosporum</name>
    <dbReference type="NCBI Taxonomy" id="76867"/>
    <lineage>
        <taxon>Eukaryota</taxon>
        <taxon>Fungi</taxon>
        <taxon>Dikarya</taxon>
        <taxon>Basidiomycota</taxon>
        <taxon>Agaricomycotina</taxon>
        <taxon>Agaricomycetes</taxon>
        <taxon>Agaricomycetidae</taxon>
        <taxon>Agaricales</taxon>
        <taxon>Agaricineae</taxon>
        <taxon>Hymenogastraceae</taxon>
        <taxon>Hebeloma</taxon>
    </lineage>
</organism>
<evidence type="ECO:0000259" key="10">
    <source>
        <dbReference type="SMART" id="SM00864"/>
    </source>
</evidence>
<dbReference type="CDD" id="cd02187">
    <property type="entry name" value="beta_tubulin"/>
    <property type="match status" value="1"/>
</dbReference>
<dbReference type="OrthoDB" id="1662883at2759"/>
<evidence type="ECO:0000256" key="2">
    <source>
        <dbReference type="ARBA" id="ARBA00009636"/>
    </source>
</evidence>
<dbReference type="HOGENOM" id="CLU_015718_1_1_1"/>
<dbReference type="InterPro" id="IPR018316">
    <property type="entry name" value="Tubulin/FtsZ_2-layer-sand-dom"/>
</dbReference>
<keyword evidence="4 8" id="KW-0493">Microtubule</keyword>
<keyword evidence="5 8" id="KW-0547">Nucleotide-binding</keyword>
<evidence type="ECO:0000256" key="8">
    <source>
        <dbReference type="RuleBase" id="RU000352"/>
    </source>
</evidence>
<comment type="similarity">
    <text evidence="2 8">Belongs to the tubulin family.</text>
</comment>
<dbReference type="Gene3D" id="1.10.287.600">
    <property type="entry name" value="Helix hairpin bin"/>
    <property type="match status" value="1"/>
</dbReference>
<protein>
    <recommendedName>
        <fullName evidence="8">Tubulin beta chain</fullName>
    </recommendedName>
</protein>
<accession>A0A0C3BDZ8</accession>
<dbReference type="GO" id="GO:0005200">
    <property type="term" value="F:structural constituent of cytoskeleton"/>
    <property type="evidence" value="ECO:0007669"/>
    <property type="project" value="InterPro"/>
</dbReference>
<dbReference type="EMBL" id="KN831835">
    <property type="protein sequence ID" value="KIM35025.1"/>
    <property type="molecule type" value="Genomic_DNA"/>
</dbReference>
<reference evidence="11 12" key="1">
    <citation type="submission" date="2014-04" db="EMBL/GenBank/DDBJ databases">
        <authorList>
            <consortium name="DOE Joint Genome Institute"/>
            <person name="Kuo A."/>
            <person name="Gay G."/>
            <person name="Dore J."/>
            <person name="Kohler A."/>
            <person name="Nagy L.G."/>
            <person name="Floudas D."/>
            <person name="Copeland A."/>
            <person name="Barry K.W."/>
            <person name="Cichocki N."/>
            <person name="Veneault-Fourrey C."/>
            <person name="LaButti K."/>
            <person name="Lindquist E.A."/>
            <person name="Lipzen A."/>
            <person name="Lundell T."/>
            <person name="Morin E."/>
            <person name="Murat C."/>
            <person name="Sun H."/>
            <person name="Tunlid A."/>
            <person name="Henrissat B."/>
            <person name="Grigoriev I.V."/>
            <person name="Hibbett D.S."/>
            <person name="Martin F."/>
            <person name="Nordberg H.P."/>
            <person name="Cantor M.N."/>
            <person name="Hua S.X."/>
        </authorList>
    </citation>
    <scope>NUCLEOTIDE SEQUENCE [LARGE SCALE GENOMIC DNA]</scope>
    <source>
        <strain evidence="12">h7</strain>
    </source>
</reference>
<evidence type="ECO:0000256" key="4">
    <source>
        <dbReference type="ARBA" id="ARBA00022701"/>
    </source>
</evidence>
<dbReference type="STRING" id="686832.A0A0C3BDZ8"/>
<feature type="region of interest" description="Disordered" evidence="9">
    <location>
        <begin position="430"/>
        <end position="450"/>
    </location>
</feature>
<evidence type="ECO:0000313" key="12">
    <source>
        <dbReference type="Proteomes" id="UP000053424"/>
    </source>
</evidence>
<keyword evidence="6 8" id="KW-0342">GTP-binding</keyword>
<evidence type="ECO:0000313" key="11">
    <source>
        <dbReference type="EMBL" id="KIM35025.1"/>
    </source>
</evidence>
<dbReference type="SUPFAM" id="SSF55307">
    <property type="entry name" value="Tubulin C-terminal domain-like"/>
    <property type="match status" value="1"/>
</dbReference>
<evidence type="ECO:0000256" key="6">
    <source>
        <dbReference type="ARBA" id="ARBA00023134"/>
    </source>
</evidence>
<keyword evidence="7" id="KW-0963">Cytoplasm</keyword>
<dbReference type="GO" id="GO:0005874">
    <property type="term" value="C:microtubule"/>
    <property type="evidence" value="ECO:0007669"/>
    <property type="project" value="UniProtKB-KW"/>
</dbReference>
<dbReference type="SUPFAM" id="SSF52490">
    <property type="entry name" value="Tubulin nucleotide-binding domain-like"/>
    <property type="match status" value="1"/>
</dbReference>
<dbReference type="Pfam" id="PF03953">
    <property type="entry name" value="Tubulin_C"/>
    <property type="match status" value="1"/>
</dbReference>
<name>A0A0C3BDZ8_HEBCY</name>